<gene>
    <name evidence="2" type="ORF">IAC06_00175</name>
</gene>
<reference evidence="2" key="1">
    <citation type="submission" date="2020-10" db="EMBL/GenBank/DDBJ databases">
        <authorList>
            <person name="Gilroy R."/>
        </authorList>
    </citation>
    <scope>NUCLEOTIDE SEQUENCE</scope>
    <source>
        <strain evidence="2">B1-20833</strain>
    </source>
</reference>
<proteinExistence type="predicted"/>
<dbReference type="AlphaFoldDB" id="A0A9D9ENT2"/>
<organism evidence="2 3">
    <name type="scientific">Candidatus Cryptobacteroides intestinavium</name>
    <dbReference type="NCBI Taxonomy" id="2840766"/>
    <lineage>
        <taxon>Bacteria</taxon>
        <taxon>Pseudomonadati</taxon>
        <taxon>Bacteroidota</taxon>
        <taxon>Bacteroidia</taxon>
        <taxon>Bacteroidales</taxon>
        <taxon>Candidatus Cryptobacteroides</taxon>
    </lineage>
</organism>
<evidence type="ECO:0000256" key="1">
    <source>
        <dbReference type="SAM" id="MobiDB-lite"/>
    </source>
</evidence>
<dbReference type="Proteomes" id="UP000823661">
    <property type="component" value="Unassembled WGS sequence"/>
</dbReference>
<feature type="region of interest" description="Disordered" evidence="1">
    <location>
        <begin position="56"/>
        <end position="76"/>
    </location>
</feature>
<evidence type="ECO:0000313" key="2">
    <source>
        <dbReference type="EMBL" id="MBO8451287.1"/>
    </source>
</evidence>
<protein>
    <submittedName>
        <fullName evidence="2">Uncharacterized protein</fullName>
    </submittedName>
</protein>
<name>A0A9D9ENT2_9BACT</name>
<comment type="caution">
    <text evidence="2">The sequence shown here is derived from an EMBL/GenBank/DDBJ whole genome shotgun (WGS) entry which is preliminary data.</text>
</comment>
<evidence type="ECO:0000313" key="3">
    <source>
        <dbReference type="Proteomes" id="UP000823661"/>
    </source>
</evidence>
<sequence>MEDGRYAPVPLDIRSQWHHRGAYLYANVEICAADPWYTPSVASSGRISPMESPAAANVEKRCGAPDPSLRLRLRSG</sequence>
<accession>A0A9D9ENT2</accession>
<dbReference type="EMBL" id="JADIMI010000003">
    <property type="protein sequence ID" value="MBO8451287.1"/>
    <property type="molecule type" value="Genomic_DNA"/>
</dbReference>
<reference evidence="2" key="2">
    <citation type="journal article" date="2021" name="PeerJ">
        <title>Extensive microbial diversity within the chicken gut microbiome revealed by metagenomics and culture.</title>
        <authorList>
            <person name="Gilroy R."/>
            <person name="Ravi A."/>
            <person name="Getino M."/>
            <person name="Pursley I."/>
            <person name="Horton D.L."/>
            <person name="Alikhan N.F."/>
            <person name="Baker D."/>
            <person name="Gharbi K."/>
            <person name="Hall N."/>
            <person name="Watson M."/>
            <person name="Adriaenssens E.M."/>
            <person name="Foster-Nyarko E."/>
            <person name="Jarju S."/>
            <person name="Secka A."/>
            <person name="Antonio M."/>
            <person name="Oren A."/>
            <person name="Chaudhuri R.R."/>
            <person name="La Ragione R."/>
            <person name="Hildebrand F."/>
            <person name="Pallen M.J."/>
        </authorList>
    </citation>
    <scope>NUCLEOTIDE SEQUENCE</scope>
    <source>
        <strain evidence="2">B1-20833</strain>
    </source>
</reference>